<protein>
    <submittedName>
        <fullName evidence="1">Uncharacterized protein</fullName>
    </submittedName>
</protein>
<dbReference type="GO" id="GO:0003676">
    <property type="term" value="F:nucleic acid binding"/>
    <property type="evidence" value="ECO:0007669"/>
    <property type="project" value="InterPro"/>
</dbReference>
<proteinExistence type="predicted"/>
<dbReference type="InParanoid" id="A0A2J7PUK4"/>
<dbReference type="PANTHER" id="PTHR47326:SF1">
    <property type="entry name" value="HTH PSQ-TYPE DOMAIN-CONTAINING PROTEIN"/>
    <property type="match status" value="1"/>
</dbReference>
<dbReference type="STRING" id="105785.A0A2J7PUK4"/>
<evidence type="ECO:0000313" key="2">
    <source>
        <dbReference type="Proteomes" id="UP000235965"/>
    </source>
</evidence>
<dbReference type="OrthoDB" id="8011142at2759"/>
<dbReference type="Proteomes" id="UP000235965">
    <property type="component" value="Unassembled WGS sequence"/>
</dbReference>
<dbReference type="PANTHER" id="PTHR47326">
    <property type="entry name" value="TRANSPOSABLE ELEMENT TC3 TRANSPOSASE-LIKE PROTEIN"/>
    <property type="match status" value="1"/>
</dbReference>
<dbReference type="EMBL" id="NEVH01021195">
    <property type="protein sequence ID" value="PNF20021.1"/>
    <property type="molecule type" value="Genomic_DNA"/>
</dbReference>
<keyword evidence="2" id="KW-1185">Reference proteome</keyword>
<dbReference type="AlphaFoldDB" id="A0A2J7PUK4"/>
<dbReference type="Gene3D" id="3.30.420.10">
    <property type="entry name" value="Ribonuclease H-like superfamily/Ribonuclease H"/>
    <property type="match status" value="1"/>
</dbReference>
<evidence type="ECO:0000313" key="1">
    <source>
        <dbReference type="EMBL" id="PNF20021.1"/>
    </source>
</evidence>
<name>A0A2J7PUK4_9NEOP</name>
<organism evidence="1 2">
    <name type="scientific">Cryptotermes secundus</name>
    <dbReference type="NCBI Taxonomy" id="105785"/>
    <lineage>
        <taxon>Eukaryota</taxon>
        <taxon>Metazoa</taxon>
        <taxon>Ecdysozoa</taxon>
        <taxon>Arthropoda</taxon>
        <taxon>Hexapoda</taxon>
        <taxon>Insecta</taxon>
        <taxon>Pterygota</taxon>
        <taxon>Neoptera</taxon>
        <taxon>Polyneoptera</taxon>
        <taxon>Dictyoptera</taxon>
        <taxon>Blattodea</taxon>
        <taxon>Blattoidea</taxon>
        <taxon>Termitoidae</taxon>
        <taxon>Kalotermitidae</taxon>
        <taxon>Cryptotermitinae</taxon>
        <taxon>Cryptotermes</taxon>
    </lineage>
</organism>
<comment type="caution">
    <text evidence="1">The sequence shown here is derived from an EMBL/GenBank/DDBJ whole genome shotgun (WGS) entry which is preliminary data.</text>
</comment>
<reference evidence="1 2" key="1">
    <citation type="submission" date="2017-12" db="EMBL/GenBank/DDBJ databases">
        <title>Hemimetabolous genomes reveal molecular basis of termite eusociality.</title>
        <authorList>
            <person name="Harrison M.C."/>
            <person name="Jongepier E."/>
            <person name="Robertson H.M."/>
            <person name="Arning N."/>
            <person name="Bitard-Feildel T."/>
            <person name="Chao H."/>
            <person name="Childers C.P."/>
            <person name="Dinh H."/>
            <person name="Doddapaneni H."/>
            <person name="Dugan S."/>
            <person name="Gowin J."/>
            <person name="Greiner C."/>
            <person name="Han Y."/>
            <person name="Hu H."/>
            <person name="Hughes D.S.T."/>
            <person name="Huylmans A.-K."/>
            <person name="Kemena C."/>
            <person name="Kremer L.P.M."/>
            <person name="Lee S.L."/>
            <person name="Lopez-Ezquerra A."/>
            <person name="Mallet L."/>
            <person name="Monroy-Kuhn J.M."/>
            <person name="Moser A."/>
            <person name="Murali S.C."/>
            <person name="Muzny D.M."/>
            <person name="Otani S."/>
            <person name="Piulachs M.-D."/>
            <person name="Poelchau M."/>
            <person name="Qu J."/>
            <person name="Schaub F."/>
            <person name="Wada-Katsumata A."/>
            <person name="Worley K.C."/>
            <person name="Xie Q."/>
            <person name="Ylla G."/>
            <person name="Poulsen M."/>
            <person name="Gibbs R.A."/>
            <person name="Schal C."/>
            <person name="Richards S."/>
            <person name="Belles X."/>
            <person name="Korb J."/>
            <person name="Bornberg-Bauer E."/>
        </authorList>
    </citation>
    <scope>NUCLEOTIDE SEQUENCE [LARGE SCALE GENOMIC DNA]</scope>
    <source>
        <tissue evidence="1">Whole body</tissue>
    </source>
</reference>
<gene>
    <name evidence="1" type="ORF">B7P43_G05943</name>
</gene>
<feature type="non-terminal residue" evidence="1">
    <location>
        <position position="1"/>
    </location>
</feature>
<accession>A0A2J7PUK4</accession>
<sequence length="243" mass="27859">KYLERRVTNYNFIYGEIKNNFDSVNACYNSVQKKLSFQSPIKSVGMGSSELGMPKMTVWKVLRKRLCFKPYKICASPLTSRQSVKAHSVRIWGTEQPHAPTEHQRESPKVNVSCAVSCEKVHGQFFFPEATVTGESFLDMLERLLLPQLNTSHDDYILQLERASLLPCPPRSPDLTTCDFFLWGFVKDSVYAPPLPTSIHELRGRIAHALLAITVDMLHRVWDEFDYRVDVCHMTQGAHIERL</sequence>
<dbReference type="InterPro" id="IPR036397">
    <property type="entry name" value="RNaseH_sf"/>
</dbReference>